<feature type="domain" description="HTH lacI-type" evidence="5">
    <location>
        <begin position="2"/>
        <end position="56"/>
    </location>
</feature>
<dbReference type="Gene3D" id="1.10.260.40">
    <property type="entry name" value="lambda repressor-like DNA-binding domains"/>
    <property type="match status" value="1"/>
</dbReference>
<dbReference type="SMART" id="SM00354">
    <property type="entry name" value="HTH_LACI"/>
    <property type="match status" value="1"/>
</dbReference>
<dbReference type="OrthoDB" id="5621819at2"/>
<dbReference type="EMBL" id="CP012830">
    <property type="protein sequence ID" value="ALI03863.1"/>
    <property type="molecule type" value="Genomic_DNA"/>
</dbReference>
<dbReference type="InterPro" id="IPR028082">
    <property type="entry name" value="Peripla_BP_I"/>
</dbReference>
<evidence type="ECO:0000256" key="2">
    <source>
        <dbReference type="ARBA" id="ARBA00023015"/>
    </source>
</evidence>
<dbReference type="SUPFAM" id="SSF47413">
    <property type="entry name" value="lambda repressor-like DNA-binding domains"/>
    <property type="match status" value="1"/>
</dbReference>
<dbReference type="RefSeq" id="WP_054597103.1">
    <property type="nucleotide sequence ID" value="NZ_CP012830.1"/>
</dbReference>
<keyword evidence="1" id="KW-0678">Repressor</keyword>
<evidence type="ECO:0000259" key="5">
    <source>
        <dbReference type="PROSITE" id="PS50932"/>
    </source>
</evidence>
<gene>
    <name evidence="6" type="ORF">AO353_23365</name>
</gene>
<name>A0A0N9VYB2_PSEFL</name>
<dbReference type="InterPro" id="IPR010982">
    <property type="entry name" value="Lambda_DNA-bd_dom_sf"/>
</dbReference>
<evidence type="ECO:0000256" key="4">
    <source>
        <dbReference type="ARBA" id="ARBA00023163"/>
    </source>
</evidence>
<dbReference type="AlphaFoldDB" id="A0A0N9VYB2"/>
<reference evidence="6 7" key="2">
    <citation type="journal article" date="2018" name="Nature">
        <title>Mutant phenotypes for thousands of bacterial genes of unknown function.</title>
        <authorList>
            <person name="Price M.N."/>
            <person name="Wetmore K.M."/>
            <person name="Waters R.J."/>
            <person name="Callaghan M."/>
            <person name="Ray J."/>
            <person name="Liu H."/>
            <person name="Kuehl J.V."/>
            <person name="Melnyk R.A."/>
            <person name="Lamson J.S."/>
            <person name="Suh Y."/>
            <person name="Carlson H.K."/>
            <person name="Esquivel Z."/>
            <person name="Sadeeshkumar H."/>
            <person name="Chakraborty R."/>
            <person name="Zane G.M."/>
            <person name="Rubin B.E."/>
            <person name="Wall J.D."/>
            <person name="Visel A."/>
            <person name="Bristow J."/>
            <person name="Blow M.J."/>
            <person name="Arkin A.P."/>
            <person name="Deutschbauer A.M."/>
        </authorList>
    </citation>
    <scope>NUCLEOTIDE SEQUENCE [LARGE SCALE GENOMIC DNA]</scope>
    <source>
        <strain evidence="6 7">FW300-N2E3</strain>
    </source>
</reference>
<dbReference type="Pfam" id="PF00356">
    <property type="entry name" value="LacI"/>
    <property type="match status" value="1"/>
</dbReference>
<dbReference type="InterPro" id="IPR000843">
    <property type="entry name" value="HTH_LacI"/>
</dbReference>
<sequence length="332" mass="36716">MASVKDVARLAGVSLMTVSRALNTPEKLNQETLAKVRQAVEALGYVPSLSARKIRGGHSSGKTIGVFALDTATTPFAVEMLLSMERTARENGWNVFILNVFEAPPSQQTIDLMLSHQPDGIIFSAMQLRTVEIPQVLRSLPLVLSNCMSSEPGVACYVPDDEDGQYQAVRQALKRGYRHPLCINLPQSSLAWELRQQGLVRALAEGGVSLDSVPQYNLSTDDAYEETVVALEQQLRESDGKPTFDLLICGNDRIALVAYQYLLSRGLRIPAEVAVLGYDNMIGVAELFYPPLSTVQLPYYEMGRRAAQHLIESRNEPSIHRVSCPLVERKSW</sequence>
<dbReference type="GO" id="GO:0000976">
    <property type="term" value="F:transcription cis-regulatory region binding"/>
    <property type="evidence" value="ECO:0007669"/>
    <property type="project" value="TreeGrafter"/>
</dbReference>
<proteinExistence type="predicted"/>
<keyword evidence="3" id="KW-0238">DNA-binding</keyword>
<dbReference type="PRINTS" id="PR00036">
    <property type="entry name" value="HTHLACI"/>
</dbReference>
<evidence type="ECO:0000313" key="6">
    <source>
        <dbReference type="EMBL" id="ALI03863.1"/>
    </source>
</evidence>
<keyword evidence="2" id="KW-0805">Transcription regulation</keyword>
<dbReference type="GO" id="GO:0003700">
    <property type="term" value="F:DNA-binding transcription factor activity"/>
    <property type="evidence" value="ECO:0007669"/>
    <property type="project" value="TreeGrafter"/>
</dbReference>
<evidence type="ECO:0000313" key="7">
    <source>
        <dbReference type="Proteomes" id="UP000066487"/>
    </source>
</evidence>
<dbReference type="PANTHER" id="PTHR30146:SF151">
    <property type="entry name" value="HTH-TYPE TRANSCRIPTIONAL REPRESSOR CYTR"/>
    <property type="match status" value="1"/>
</dbReference>
<dbReference type="InterPro" id="IPR001761">
    <property type="entry name" value="Peripla_BP/Lac1_sug-bd_dom"/>
</dbReference>
<organism evidence="6 7">
    <name type="scientific">Pseudomonas fluorescens</name>
    <dbReference type="NCBI Taxonomy" id="294"/>
    <lineage>
        <taxon>Bacteria</taxon>
        <taxon>Pseudomonadati</taxon>
        <taxon>Pseudomonadota</taxon>
        <taxon>Gammaproteobacteria</taxon>
        <taxon>Pseudomonadales</taxon>
        <taxon>Pseudomonadaceae</taxon>
        <taxon>Pseudomonas</taxon>
    </lineage>
</organism>
<dbReference type="PROSITE" id="PS00356">
    <property type="entry name" value="HTH_LACI_1"/>
    <property type="match status" value="1"/>
</dbReference>
<dbReference type="Pfam" id="PF00532">
    <property type="entry name" value="Peripla_BP_1"/>
    <property type="match status" value="1"/>
</dbReference>
<accession>A0A0N9VYB2</accession>
<dbReference type="Proteomes" id="UP000066487">
    <property type="component" value="Chromosome"/>
</dbReference>
<dbReference type="CDD" id="cd06288">
    <property type="entry name" value="PBP1_sucrose_transcription_regulator"/>
    <property type="match status" value="1"/>
</dbReference>
<evidence type="ECO:0000256" key="3">
    <source>
        <dbReference type="ARBA" id="ARBA00023125"/>
    </source>
</evidence>
<dbReference type="CDD" id="cd01392">
    <property type="entry name" value="HTH_LacI"/>
    <property type="match status" value="1"/>
</dbReference>
<protein>
    <submittedName>
        <fullName evidence="6">Transcriptional regulator</fullName>
    </submittedName>
</protein>
<dbReference type="PANTHER" id="PTHR30146">
    <property type="entry name" value="LACI-RELATED TRANSCRIPTIONAL REPRESSOR"/>
    <property type="match status" value="1"/>
</dbReference>
<reference evidence="7" key="1">
    <citation type="submission" date="2015-09" db="EMBL/GenBank/DDBJ databases">
        <title>Whole genome sequence of Pseudomonas fluorescens FW300-N2E3.</title>
        <authorList>
            <person name="Ray J."/>
            <person name="Melnyk R."/>
            <person name="Deutschbauer A."/>
        </authorList>
    </citation>
    <scope>NUCLEOTIDE SEQUENCE [LARGE SCALE GENOMIC DNA]</scope>
    <source>
        <strain evidence="7">FW300-N2E3</strain>
    </source>
</reference>
<keyword evidence="4" id="KW-0804">Transcription</keyword>
<dbReference type="PROSITE" id="PS50932">
    <property type="entry name" value="HTH_LACI_2"/>
    <property type="match status" value="1"/>
</dbReference>
<evidence type="ECO:0000256" key="1">
    <source>
        <dbReference type="ARBA" id="ARBA00022491"/>
    </source>
</evidence>
<dbReference type="SUPFAM" id="SSF53822">
    <property type="entry name" value="Periplasmic binding protein-like I"/>
    <property type="match status" value="1"/>
</dbReference>
<dbReference type="Gene3D" id="3.40.50.2300">
    <property type="match status" value="2"/>
</dbReference>